<keyword evidence="3" id="KW-1185">Reference proteome</keyword>
<feature type="transmembrane region" description="Helical" evidence="1">
    <location>
        <begin position="57"/>
        <end position="75"/>
    </location>
</feature>
<dbReference type="EMBL" id="GL349465">
    <property type="protein sequence ID" value="KNC51215.1"/>
    <property type="molecule type" value="Genomic_DNA"/>
</dbReference>
<keyword evidence="1" id="KW-1133">Transmembrane helix</keyword>
<proteinExistence type="predicted"/>
<gene>
    <name evidence="2" type="ORF">AMSG_06572</name>
</gene>
<sequence length="446" mass="48430">MAHGPPANMDHRQIRPRRGVCGYLGGWLAAFLCCAVAPLVIFSVFSATYSNVNMGMFIWMPATVFVLGFLSLCAFRRLSHGVLAPPLVALLLLALFTLQSAIFVGVDYHQKCIEYENLGGRATRMLYGPACPWGAVIYSGLAGVVGFVVIGFCIFCCGWSSGKSRERMLAYRALSGVPVGLSSFHTPFPKLSLRRKIINGVLIFVLVAVFVSVFYSLTFTTHPWLVVDSEGNTFGPDKPPKGVTTCPAGDIFYHQPHTADLPCCRWHNKATCVDVHKLYASNTPSDPTCVTNTGDNVFINGTLAPSCSVCDLKPDVWLFFDDPPGCDGDDDCTYQNSKCNKLSGLYTCSMFSGAAAEFLDYGTASQPINKLRMCSSFCDEWWTECQPFINSNDYSSPRDFCTAVGTNIEIVSNSTKCFSAASTLGSPSRLALAALAIIVALFSMLS</sequence>
<dbReference type="AlphaFoldDB" id="A0A0L0DGA5"/>
<evidence type="ECO:0000256" key="1">
    <source>
        <dbReference type="SAM" id="Phobius"/>
    </source>
</evidence>
<keyword evidence="1" id="KW-0812">Transmembrane</keyword>
<keyword evidence="1" id="KW-0472">Membrane</keyword>
<organism evidence="2 3">
    <name type="scientific">Thecamonas trahens ATCC 50062</name>
    <dbReference type="NCBI Taxonomy" id="461836"/>
    <lineage>
        <taxon>Eukaryota</taxon>
        <taxon>Apusozoa</taxon>
        <taxon>Apusomonadida</taxon>
        <taxon>Apusomonadidae</taxon>
        <taxon>Thecamonas</taxon>
    </lineage>
</organism>
<dbReference type="Proteomes" id="UP000054408">
    <property type="component" value="Unassembled WGS sequence"/>
</dbReference>
<dbReference type="RefSeq" id="XP_013756412.1">
    <property type="nucleotide sequence ID" value="XM_013900958.1"/>
</dbReference>
<reference evidence="2 3" key="1">
    <citation type="submission" date="2010-05" db="EMBL/GenBank/DDBJ databases">
        <title>The Genome Sequence of Thecamonas trahens ATCC 50062.</title>
        <authorList>
            <consortium name="The Broad Institute Genome Sequencing Platform"/>
            <person name="Russ C."/>
            <person name="Cuomo C."/>
            <person name="Shea T."/>
            <person name="Young S.K."/>
            <person name="Zeng Q."/>
            <person name="Koehrsen M."/>
            <person name="Haas B."/>
            <person name="Borodovsky M."/>
            <person name="Guigo R."/>
            <person name="Alvarado L."/>
            <person name="Berlin A."/>
            <person name="Bochicchio J."/>
            <person name="Borenstein D."/>
            <person name="Chapman S."/>
            <person name="Chen Z."/>
            <person name="Freedman E."/>
            <person name="Gellesch M."/>
            <person name="Goldberg J."/>
            <person name="Griggs A."/>
            <person name="Gujja S."/>
            <person name="Heilman E."/>
            <person name="Heiman D."/>
            <person name="Hepburn T."/>
            <person name="Howarth C."/>
            <person name="Jen D."/>
            <person name="Larson L."/>
            <person name="Mehta T."/>
            <person name="Park D."/>
            <person name="Pearson M."/>
            <person name="Roberts A."/>
            <person name="Saif S."/>
            <person name="Shenoy N."/>
            <person name="Sisk P."/>
            <person name="Stolte C."/>
            <person name="Sykes S."/>
            <person name="Thomson T."/>
            <person name="Walk T."/>
            <person name="White J."/>
            <person name="Yandava C."/>
            <person name="Burger G."/>
            <person name="Gray M.W."/>
            <person name="Holland P.W.H."/>
            <person name="King N."/>
            <person name="Lang F.B.F."/>
            <person name="Roger A.J."/>
            <person name="Ruiz-Trillo I."/>
            <person name="Lander E."/>
            <person name="Nusbaum C."/>
        </authorList>
    </citation>
    <scope>NUCLEOTIDE SEQUENCE [LARGE SCALE GENOMIC DNA]</scope>
    <source>
        <strain evidence="2 3">ATCC 50062</strain>
    </source>
</reference>
<feature type="transmembrane region" description="Helical" evidence="1">
    <location>
        <begin position="197"/>
        <end position="217"/>
    </location>
</feature>
<accession>A0A0L0DGA5</accession>
<evidence type="ECO:0000313" key="3">
    <source>
        <dbReference type="Proteomes" id="UP000054408"/>
    </source>
</evidence>
<protein>
    <submittedName>
        <fullName evidence="2">Uncharacterized protein</fullName>
    </submittedName>
</protein>
<name>A0A0L0DGA5_THETB</name>
<evidence type="ECO:0000313" key="2">
    <source>
        <dbReference type="EMBL" id="KNC51215.1"/>
    </source>
</evidence>
<dbReference type="GeneID" id="25565705"/>
<feature type="transmembrane region" description="Helical" evidence="1">
    <location>
        <begin position="135"/>
        <end position="159"/>
    </location>
</feature>
<feature type="transmembrane region" description="Helical" evidence="1">
    <location>
        <begin position="87"/>
        <end position="106"/>
    </location>
</feature>
<feature type="transmembrane region" description="Helical" evidence="1">
    <location>
        <begin position="20"/>
        <end position="45"/>
    </location>
</feature>